<dbReference type="GO" id="GO:0051537">
    <property type="term" value="F:2 iron, 2 sulfur cluster binding"/>
    <property type="evidence" value="ECO:0007669"/>
    <property type="project" value="UniProtKB-KW"/>
</dbReference>
<dbReference type="STRING" id="56646.A0A2L2TRU1"/>
<dbReference type="Gene3D" id="3.40.50.80">
    <property type="entry name" value="Nucleotide-binding domain of ferredoxin-NADP reductase (FNR) module"/>
    <property type="match status" value="1"/>
</dbReference>
<protein>
    <recommendedName>
        <fullName evidence="6">2Fe-2S ferredoxin-type domain-containing protein</fullName>
    </recommendedName>
</protein>
<dbReference type="InterPro" id="IPR017938">
    <property type="entry name" value="Riboflavin_synthase-like_b-brl"/>
</dbReference>
<dbReference type="SUPFAM" id="SSF48264">
    <property type="entry name" value="Cytochrome P450"/>
    <property type="match status" value="1"/>
</dbReference>
<keyword evidence="5" id="KW-0411">Iron-sulfur</keyword>
<organism evidence="7 8">
    <name type="scientific">Fusarium venenatum</name>
    <dbReference type="NCBI Taxonomy" id="56646"/>
    <lineage>
        <taxon>Eukaryota</taxon>
        <taxon>Fungi</taxon>
        <taxon>Dikarya</taxon>
        <taxon>Ascomycota</taxon>
        <taxon>Pezizomycotina</taxon>
        <taxon>Sordariomycetes</taxon>
        <taxon>Hypocreomycetidae</taxon>
        <taxon>Hypocreales</taxon>
        <taxon>Nectriaceae</taxon>
        <taxon>Fusarium</taxon>
    </lineage>
</organism>
<dbReference type="Proteomes" id="UP000245910">
    <property type="component" value="Chromosome I"/>
</dbReference>
<dbReference type="EMBL" id="LN649229">
    <property type="protein sequence ID" value="CEI63700.1"/>
    <property type="molecule type" value="Genomic_DNA"/>
</dbReference>
<dbReference type="GO" id="GO:0016705">
    <property type="term" value="F:oxidoreductase activity, acting on paired donors, with incorporation or reduction of molecular oxygen"/>
    <property type="evidence" value="ECO:0007669"/>
    <property type="project" value="InterPro"/>
</dbReference>
<dbReference type="GO" id="GO:0005506">
    <property type="term" value="F:iron ion binding"/>
    <property type="evidence" value="ECO:0007669"/>
    <property type="project" value="InterPro"/>
</dbReference>
<dbReference type="InterPro" id="IPR006058">
    <property type="entry name" value="2Fe2S_fd_BS"/>
</dbReference>
<keyword evidence="8" id="KW-1185">Reference proteome</keyword>
<dbReference type="InterPro" id="IPR036010">
    <property type="entry name" value="2Fe-2S_ferredoxin-like_sf"/>
</dbReference>
<dbReference type="SUPFAM" id="SSF54292">
    <property type="entry name" value="2Fe-2S ferredoxin-like"/>
    <property type="match status" value="1"/>
</dbReference>
<dbReference type="PANTHER" id="PTHR46696">
    <property type="entry name" value="P450, PUTATIVE (EUROFUNG)-RELATED"/>
    <property type="match status" value="1"/>
</dbReference>
<comment type="similarity">
    <text evidence="1">Belongs to the cytochrome P450 family.</text>
</comment>
<dbReference type="SUPFAM" id="SSF52343">
    <property type="entry name" value="Ferredoxin reductase-like, C-terminal NADP-linked domain"/>
    <property type="match status" value="1"/>
</dbReference>
<dbReference type="SUPFAM" id="SSF63380">
    <property type="entry name" value="Riboflavin synthase domain-like"/>
    <property type="match status" value="1"/>
</dbReference>
<feature type="domain" description="2Fe-2S ferredoxin-type" evidence="6">
    <location>
        <begin position="523"/>
        <end position="609"/>
    </location>
</feature>
<dbReference type="GO" id="GO:0020037">
    <property type="term" value="F:heme binding"/>
    <property type="evidence" value="ECO:0007669"/>
    <property type="project" value="InterPro"/>
</dbReference>
<dbReference type="AlphaFoldDB" id="A0A2L2TRU1"/>
<dbReference type="Gene3D" id="1.10.630.10">
    <property type="entry name" value="Cytochrome P450"/>
    <property type="match status" value="2"/>
</dbReference>
<accession>A0A2L2TRU1</accession>
<dbReference type="InterPro" id="IPR036396">
    <property type="entry name" value="Cyt_P450_sf"/>
</dbReference>
<sequence length="609" mass="68699">MPICKSEQPLPRLSRRYLVIRFDDIVAVVNRPDDFSSRPTVPEFPKPVKILFKDKVPEKGTLLAWDNPDHDRLRKSVASFFVPRRLQSIVTIAGLDPERWQWIGECLTLFGGIARRDDEENTRIQQKIQDVLDLHEYIRQVIQDRKVDRRDDLINHIWNERDAGTVVITNFEHLSMIPVCGMKLNAGDRLFVAYNSGSRDETKFENSDKIDMLHQSKTQHLGFGRGVHACLGAPFARLLLRTELAVLYDRLPNLRLVTPYEELPYGEVHKGRNISETYYAWDVPPPGTTRKVENGLSTPNATRQSTVVRNIPMVIRSVDKLAHNVMQISLQPKDTSQQVKWTPGSHIDIKVGTLGYHQYSVCSEPADMNQLKIAYVKKIKMSIRGPRNNFKFISGTRRTILIAGGIGIIPIIPMAEEATTMGVDYNIIYLGRSRAGMTYVDKLTQRHGEHATIWATDEHKGTRLNLTKHFGAEDPNGLRVYCCGPENLLTTVEAALEHAPSGIVHVERLFNPVVPLSSSNSAFDVLMAKSGHVLHILEDKTVLEVINDAGSNILSTCNKGLCGTCEVRVLEGTPEHRDVVLTAEERAENSSMMTYVSRCRSKSLVLDLW</sequence>
<dbReference type="Gene3D" id="3.10.20.30">
    <property type="match status" value="1"/>
</dbReference>
<evidence type="ECO:0000259" key="6">
    <source>
        <dbReference type="PROSITE" id="PS51085"/>
    </source>
</evidence>
<dbReference type="InterPro" id="IPR017972">
    <property type="entry name" value="Cyt_P450_CS"/>
</dbReference>
<keyword evidence="2" id="KW-0001">2Fe-2S</keyword>
<dbReference type="Gene3D" id="2.40.30.10">
    <property type="entry name" value="Translation factors"/>
    <property type="match status" value="1"/>
</dbReference>
<proteinExistence type="inferred from homology"/>
<dbReference type="PANTHER" id="PTHR46696:SF6">
    <property type="entry name" value="P450, PUTATIVE (EUROFUNG)-RELATED"/>
    <property type="match status" value="1"/>
</dbReference>
<evidence type="ECO:0000256" key="2">
    <source>
        <dbReference type="ARBA" id="ARBA00022714"/>
    </source>
</evidence>
<reference evidence="8" key="1">
    <citation type="submission" date="2014-10" db="EMBL/GenBank/DDBJ databases">
        <authorList>
            <person name="King R."/>
        </authorList>
    </citation>
    <scope>NUCLEOTIDE SEQUENCE [LARGE SCALE GENOMIC DNA]</scope>
    <source>
        <strain evidence="8">A3/5</strain>
    </source>
</reference>
<dbReference type="PROSITE" id="PS00197">
    <property type="entry name" value="2FE2S_FER_1"/>
    <property type="match status" value="1"/>
</dbReference>
<evidence type="ECO:0000256" key="3">
    <source>
        <dbReference type="ARBA" id="ARBA00022723"/>
    </source>
</evidence>
<evidence type="ECO:0000256" key="5">
    <source>
        <dbReference type="ARBA" id="ARBA00023014"/>
    </source>
</evidence>
<evidence type="ECO:0000256" key="1">
    <source>
        <dbReference type="ARBA" id="ARBA00010617"/>
    </source>
</evidence>
<dbReference type="PROSITE" id="PS51085">
    <property type="entry name" value="2FE2S_FER_2"/>
    <property type="match status" value="1"/>
</dbReference>
<dbReference type="Pfam" id="PF00111">
    <property type="entry name" value="Fer2"/>
    <property type="match status" value="1"/>
</dbReference>
<evidence type="ECO:0000256" key="4">
    <source>
        <dbReference type="ARBA" id="ARBA00023004"/>
    </source>
</evidence>
<dbReference type="InterPro" id="IPR012675">
    <property type="entry name" value="Beta-grasp_dom_sf"/>
</dbReference>
<dbReference type="CDD" id="cd00207">
    <property type="entry name" value="fer2"/>
    <property type="match status" value="1"/>
</dbReference>
<evidence type="ECO:0000313" key="8">
    <source>
        <dbReference type="Proteomes" id="UP000245910"/>
    </source>
</evidence>
<dbReference type="InterPro" id="IPR001041">
    <property type="entry name" value="2Fe-2S_ferredoxin-type"/>
</dbReference>
<dbReference type="GO" id="GO:0004497">
    <property type="term" value="F:monooxygenase activity"/>
    <property type="evidence" value="ECO:0007669"/>
    <property type="project" value="InterPro"/>
</dbReference>
<keyword evidence="3" id="KW-0479">Metal-binding</keyword>
<dbReference type="PROSITE" id="PS00086">
    <property type="entry name" value="CYTOCHROME_P450"/>
    <property type="match status" value="1"/>
</dbReference>
<name>A0A2L2TRU1_9HYPO</name>
<keyword evidence="4" id="KW-0408">Iron</keyword>
<evidence type="ECO:0000313" key="7">
    <source>
        <dbReference type="EMBL" id="CEI63700.1"/>
    </source>
</evidence>
<dbReference type="InterPro" id="IPR039261">
    <property type="entry name" value="FNR_nucleotide-bd"/>
</dbReference>